<dbReference type="InterPro" id="IPR010982">
    <property type="entry name" value="Lambda_DNA-bd_dom_sf"/>
</dbReference>
<dbReference type="EMBL" id="FWWV01000006">
    <property type="protein sequence ID" value="SMB81527.1"/>
    <property type="molecule type" value="Genomic_DNA"/>
</dbReference>
<dbReference type="STRING" id="1122938.SAMN05660772_01882"/>
<dbReference type="Gene3D" id="1.10.260.40">
    <property type="entry name" value="lambda repressor-like DNA-binding domains"/>
    <property type="match status" value="1"/>
</dbReference>
<sequence>MKIENLQSPEVRGALKAELEKHKRKTGKLLGEIIEMMGYSKSTAVRYLNGSLKMNEKFVNRVANVVDKPIAEILPSTPRAFVKIGYTMSGKKIENRTISVPFQTVNETSFAVIVDVKTHGLRENSTLIVDGIETPRENEYVVLVKSDRCVYGVLEHEPAALENVAWAVKEMLSAVDIRYHPVHKDDAIYPVSAVCFTAPKEAKTLTF</sequence>
<proteinExistence type="predicted"/>
<protein>
    <submittedName>
        <fullName evidence="1">Uncharacterized protein</fullName>
    </submittedName>
</protein>
<gene>
    <name evidence="1" type="ORF">SAMN05660772_01882</name>
</gene>
<accession>A0A1W1UKC6</accession>
<name>A0A1W1UKC6_9PAST</name>
<dbReference type="AlphaFoldDB" id="A0A1W1UKC6"/>
<dbReference type="Proteomes" id="UP000192408">
    <property type="component" value="Unassembled WGS sequence"/>
</dbReference>
<keyword evidence="2" id="KW-1185">Reference proteome</keyword>
<evidence type="ECO:0000313" key="2">
    <source>
        <dbReference type="Proteomes" id="UP000192408"/>
    </source>
</evidence>
<evidence type="ECO:0000313" key="1">
    <source>
        <dbReference type="EMBL" id="SMB81527.1"/>
    </source>
</evidence>
<dbReference type="GO" id="GO:0003677">
    <property type="term" value="F:DNA binding"/>
    <property type="evidence" value="ECO:0007669"/>
    <property type="project" value="InterPro"/>
</dbReference>
<organism evidence="1 2">
    <name type="scientific">Pasteurella testudinis DSM 23072</name>
    <dbReference type="NCBI Taxonomy" id="1122938"/>
    <lineage>
        <taxon>Bacteria</taxon>
        <taxon>Pseudomonadati</taxon>
        <taxon>Pseudomonadota</taxon>
        <taxon>Gammaproteobacteria</taxon>
        <taxon>Pasteurellales</taxon>
        <taxon>Pasteurellaceae</taxon>
        <taxon>Pasteurella</taxon>
    </lineage>
</organism>
<dbReference type="RefSeq" id="WP_084256236.1">
    <property type="nucleotide sequence ID" value="NZ_FWWV01000006.1"/>
</dbReference>
<reference evidence="2" key="1">
    <citation type="submission" date="2017-04" db="EMBL/GenBank/DDBJ databases">
        <authorList>
            <person name="Varghese N."/>
            <person name="Submissions S."/>
        </authorList>
    </citation>
    <scope>NUCLEOTIDE SEQUENCE [LARGE SCALE GENOMIC DNA]</scope>
    <source>
        <strain evidence="2">DSM 23072</strain>
    </source>
</reference>